<accession>A0A2I0L8B9</accession>
<dbReference type="EMBL" id="PGOL01000107">
    <property type="protein sequence ID" value="PKI76883.1"/>
    <property type="molecule type" value="Genomic_DNA"/>
</dbReference>
<organism evidence="2 3">
    <name type="scientific">Punica granatum</name>
    <name type="common">Pomegranate</name>
    <dbReference type="NCBI Taxonomy" id="22663"/>
    <lineage>
        <taxon>Eukaryota</taxon>
        <taxon>Viridiplantae</taxon>
        <taxon>Streptophyta</taxon>
        <taxon>Embryophyta</taxon>
        <taxon>Tracheophyta</taxon>
        <taxon>Spermatophyta</taxon>
        <taxon>Magnoliopsida</taxon>
        <taxon>eudicotyledons</taxon>
        <taxon>Gunneridae</taxon>
        <taxon>Pentapetalae</taxon>
        <taxon>rosids</taxon>
        <taxon>malvids</taxon>
        <taxon>Myrtales</taxon>
        <taxon>Lythraceae</taxon>
        <taxon>Punica</taxon>
    </lineage>
</organism>
<keyword evidence="3" id="KW-1185">Reference proteome</keyword>
<feature type="compositionally biased region" description="Polar residues" evidence="1">
    <location>
        <begin position="120"/>
        <end position="129"/>
    </location>
</feature>
<evidence type="ECO:0000313" key="3">
    <source>
        <dbReference type="Proteomes" id="UP000233551"/>
    </source>
</evidence>
<proteinExistence type="predicted"/>
<dbReference type="AlphaFoldDB" id="A0A2I0L8B9"/>
<evidence type="ECO:0000313" key="2">
    <source>
        <dbReference type="EMBL" id="PKI76883.1"/>
    </source>
</evidence>
<name>A0A2I0L8B9_PUNGR</name>
<feature type="region of interest" description="Disordered" evidence="1">
    <location>
        <begin position="174"/>
        <end position="195"/>
    </location>
</feature>
<protein>
    <submittedName>
        <fullName evidence="2">Uncharacterized protein</fullName>
    </submittedName>
</protein>
<dbReference type="Proteomes" id="UP000233551">
    <property type="component" value="Unassembled WGS sequence"/>
</dbReference>
<gene>
    <name evidence="2" type="ORF">CRG98_002670</name>
</gene>
<feature type="compositionally biased region" description="Basic and acidic residues" evidence="1">
    <location>
        <begin position="174"/>
        <end position="183"/>
    </location>
</feature>
<reference evidence="2 3" key="1">
    <citation type="submission" date="2017-11" db="EMBL/GenBank/DDBJ databases">
        <title>De-novo sequencing of pomegranate (Punica granatum L.) genome.</title>
        <authorList>
            <person name="Akparov Z."/>
            <person name="Amiraslanov A."/>
            <person name="Hajiyeva S."/>
            <person name="Abbasov M."/>
            <person name="Kaur K."/>
            <person name="Hamwieh A."/>
            <person name="Solovyev V."/>
            <person name="Salamov A."/>
            <person name="Braich B."/>
            <person name="Kosarev P."/>
            <person name="Mahmoud A."/>
            <person name="Hajiyev E."/>
            <person name="Babayeva S."/>
            <person name="Izzatullayeva V."/>
            <person name="Mammadov A."/>
            <person name="Mammadov A."/>
            <person name="Sharifova S."/>
            <person name="Ojaghi J."/>
            <person name="Eynullazada K."/>
            <person name="Bayramov B."/>
            <person name="Abdulazimova A."/>
            <person name="Shahmuradov I."/>
        </authorList>
    </citation>
    <scope>NUCLEOTIDE SEQUENCE [LARGE SCALE GENOMIC DNA]</scope>
    <source>
        <strain evidence="3">cv. AG2017</strain>
        <tissue evidence="2">Leaf</tissue>
    </source>
</reference>
<comment type="caution">
    <text evidence="2">The sequence shown here is derived from an EMBL/GenBank/DDBJ whole genome shotgun (WGS) entry which is preliminary data.</text>
</comment>
<sequence length="195" mass="21680">MGNRGSADELPVLLNGWREFDTLYVENIVAWVPKSDGSLEEILIDVSGGQQENVPYERSNIVVIDCRLDGCLLKPGWRLAWRQSTMHGFGTTGTVLSRDEGPRLKGVNSLKSGKALWGPNQRSNPNKASGNKLVPSKCPQWSRQAVCTRISSRRGTHARAYATWLESVHLLEERATDAREKESPPPVYNPKVEGQ</sequence>
<feature type="region of interest" description="Disordered" evidence="1">
    <location>
        <begin position="115"/>
        <end position="136"/>
    </location>
</feature>
<evidence type="ECO:0000256" key="1">
    <source>
        <dbReference type="SAM" id="MobiDB-lite"/>
    </source>
</evidence>